<evidence type="ECO:0000256" key="2">
    <source>
        <dbReference type="ARBA" id="ARBA00023015"/>
    </source>
</evidence>
<dbReference type="AlphaFoldDB" id="T0Q546"/>
<comment type="similarity">
    <text evidence="6">Belongs to the HSF family.</text>
</comment>
<dbReference type="EMBL" id="JH767161">
    <property type="protein sequence ID" value="EQC32944.1"/>
    <property type="molecule type" value="Genomic_DNA"/>
</dbReference>
<keyword evidence="4" id="KW-0804">Transcription</keyword>
<proteinExistence type="inferred from homology"/>
<evidence type="ECO:0000256" key="6">
    <source>
        <dbReference type="RuleBase" id="RU004020"/>
    </source>
</evidence>
<dbReference type="GO" id="GO:0003700">
    <property type="term" value="F:DNA-binding transcription factor activity"/>
    <property type="evidence" value="ECO:0007669"/>
    <property type="project" value="InterPro"/>
</dbReference>
<feature type="compositionally biased region" description="Pro residues" evidence="7">
    <location>
        <begin position="11"/>
        <end position="24"/>
    </location>
</feature>
<dbReference type="RefSeq" id="XP_008613630.1">
    <property type="nucleotide sequence ID" value="XM_008615408.1"/>
</dbReference>
<dbReference type="eggNOG" id="KOG0627">
    <property type="taxonomic scope" value="Eukaryota"/>
</dbReference>
<organism evidence="9 10">
    <name type="scientific">Saprolegnia diclina (strain VS20)</name>
    <dbReference type="NCBI Taxonomy" id="1156394"/>
    <lineage>
        <taxon>Eukaryota</taxon>
        <taxon>Sar</taxon>
        <taxon>Stramenopiles</taxon>
        <taxon>Oomycota</taxon>
        <taxon>Saprolegniomycetes</taxon>
        <taxon>Saprolegniales</taxon>
        <taxon>Saprolegniaceae</taxon>
        <taxon>Saprolegnia</taxon>
    </lineage>
</organism>
<evidence type="ECO:0000256" key="1">
    <source>
        <dbReference type="ARBA" id="ARBA00004123"/>
    </source>
</evidence>
<dbReference type="SMART" id="SM00415">
    <property type="entry name" value="HSF"/>
    <property type="match status" value="1"/>
</dbReference>
<dbReference type="FunFam" id="1.10.10.10:FF:000027">
    <property type="entry name" value="Heat shock transcription factor 1"/>
    <property type="match status" value="1"/>
</dbReference>
<name>T0Q546_SAPDV</name>
<gene>
    <name evidence="9" type="ORF">SDRG_09474</name>
</gene>
<sequence length="334" mass="38051">MDRHLLSESTPSPPHAPRLAPPMLLPEKPRVMPYRQPTEDKWVEASSDDEDQGQASDDDEYDSPQRAKPTVAASNTPTATETPGHSKNPIEADGEDKERMMSKTVPFLEKTYMMLEQCTPSVASWAPDGLSFVVYNADKFASEVIPMYFKHSKFSSFVRQLNFYGFRRLKSRGKPHFNGDQMIYHQFRHPKFVRGRPELFHSIQRKRHGQNMTMIDPPAPPTGHAIHPHHHPHAHSAPPTYAHHSMHHPVHGAPPAPVVLPPVDPFCKEETLQMLCVNVRHLTSVVQIMSEELRETKWTIRSLQDTIARHEHTIASYESSMNPPSANAHIVYRR</sequence>
<feature type="region of interest" description="Disordered" evidence="7">
    <location>
        <begin position="222"/>
        <end position="250"/>
    </location>
</feature>
<dbReference type="OrthoDB" id="75608at2759"/>
<dbReference type="InterPro" id="IPR036390">
    <property type="entry name" value="WH_DNA-bd_sf"/>
</dbReference>
<feature type="compositionally biased region" description="Acidic residues" evidence="7">
    <location>
        <begin position="46"/>
        <end position="62"/>
    </location>
</feature>
<evidence type="ECO:0000313" key="9">
    <source>
        <dbReference type="EMBL" id="EQC32944.1"/>
    </source>
</evidence>
<evidence type="ECO:0000256" key="3">
    <source>
        <dbReference type="ARBA" id="ARBA00023125"/>
    </source>
</evidence>
<evidence type="ECO:0000256" key="4">
    <source>
        <dbReference type="ARBA" id="ARBA00023163"/>
    </source>
</evidence>
<comment type="subcellular location">
    <subcellularLocation>
        <location evidence="1">Nucleus</location>
    </subcellularLocation>
</comment>
<keyword evidence="2" id="KW-0805">Transcription regulation</keyword>
<dbReference type="GO" id="GO:0043565">
    <property type="term" value="F:sequence-specific DNA binding"/>
    <property type="evidence" value="ECO:0007669"/>
    <property type="project" value="InterPro"/>
</dbReference>
<reference evidence="9 10" key="1">
    <citation type="submission" date="2012-04" db="EMBL/GenBank/DDBJ databases">
        <title>The Genome Sequence of Saprolegnia declina VS20.</title>
        <authorList>
            <consortium name="The Broad Institute Genome Sequencing Platform"/>
            <person name="Russ C."/>
            <person name="Nusbaum C."/>
            <person name="Tyler B."/>
            <person name="van West P."/>
            <person name="Dieguez-Uribeondo J."/>
            <person name="de Bruijn I."/>
            <person name="Tripathy S."/>
            <person name="Jiang R."/>
            <person name="Young S.K."/>
            <person name="Zeng Q."/>
            <person name="Gargeya S."/>
            <person name="Fitzgerald M."/>
            <person name="Haas B."/>
            <person name="Abouelleil A."/>
            <person name="Alvarado L."/>
            <person name="Arachchi H.M."/>
            <person name="Berlin A."/>
            <person name="Chapman S.B."/>
            <person name="Goldberg J."/>
            <person name="Griggs A."/>
            <person name="Gujja S."/>
            <person name="Hansen M."/>
            <person name="Howarth C."/>
            <person name="Imamovic A."/>
            <person name="Larimer J."/>
            <person name="McCowen C."/>
            <person name="Montmayeur A."/>
            <person name="Murphy C."/>
            <person name="Neiman D."/>
            <person name="Pearson M."/>
            <person name="Priest M."/>
            <person name="Roberts A."/>
            <person name="Saif S."/>
            <person name="Shea T."/>
            <person name="Sisk P."/>
            <person name="Sykes S."/>
            <person name="Wortman J."/>
            <person name="Nusbaum C."/>
            <person name="Birren B."/>
        </authorList>
    </citation>
    <scope>NUCLEOTIDE SEQUENCE [LARGE SCALE GENOMIC DNA]</scope>
    <source>
        <strain evidence="9 10">VS20</strain>
    </source>
</reference>
<dbReference type="VEuPathDB" id="FungiDB:SDRG_09474"/>
<dbReference type="PANTHER" id="PTHR10015">
    <property type="entry name" value="HEAT SHOCK TRANSCRIPTION FACTOR"/>
    <property type="match status" value="1"/>
</dbReference>
<dbReference type="OMA" id="ELRETKW"/>
<dbReference type="Gene3D" id="1.10.10.10">
    <property type="entry name" value="Winged helix-like DNA-binding domain superfamily/Winged helix DNA-binding domain"/>
    <property type="match status" value="1"/>
</dbReference>
<feature type="compositionally biased region" description="Polar residues" evidence="7">
    <location>
        <begin position="72"/>
        <end position="85"/>
    </location>
</feature>
<dbReference type="STRING" id="1156394.T0Q546"/>
<protein>
    <recommendedName>
        <fullName evidence="8">HSF-type DNA-binding domain-containing protein</fullName>
    </recommendedName>
</protein>
<dbReference type="InterPro" id="IPR000232">
    <property type="entry name" value="HSF_DNA-bd"/>
</dbReference>
<dbReference type="Proteomes" id="UP000030762">
    <property type="component" value="Unassembled WGS sequence"/>
</dbReference>
<dbReference type="GeneID" id="19950201"/>
<evidence type="ECO:0000259" key="8">
    <source>
        <dbReference type="SMART" id="SM00415"/>
    </source>
</evidence>
<dbReference type="PANTHER" id="PTHR10015:SF206">
    <property type="entry name" value="HSF-TYPE DNA-BINDING DOMAIN-CONTAINING PROTEIN"/>
    <property type="match status" value="1"/>
</dbReference>
<accession>T0Q546</accession>
<dbReference type="SUPFAM" id="SSF46785">
    <property type="entry name" value="Winged helix' DNA-binding domain"/>
    <property type="match status" value="1"/>
</dbReference>
<feature type="region of interest" description="Disordered" evidence="7">
    <location>
        <begin position="1"/>
        <end position="100"/>
    </location>
</feature>
<evidence type="ECO:0000256" key="7">
    <source>
        <dbReference type="SAM" id="MobiDB-lite"/>
    </source>
</evidence>
<dbReference type="InParanoid" id="T0Q546"/>
<keyword evidence="10" id="KW-1185">Reference proteome</keyword>
<dbReference type="InterPro" id="IPR036388">
    <property type="entry name" value="WH-like_DNA-bd_sf"/>
</dbReference>
<keyword evidence="3" id="KW-0238">DNA-binding</keyword>
<keyword evidence="5" id="KW-0539">Nucleus</keyword>
<dbReference type="GO" id="GO:0005634">
    <property type="term" value="C:nucleus"/>
    <property type="evidence" value="ECO:0007669"/>
    <property type="project" value="UniProtKB-SubCell"/>
</dbReference>
<evidence type="ECO:0000313" key="10">
    <source>
        <dbReference type="Proteomes" id="UP000030762"/>
    </source>
</evidence>
<feature type="domain" description="HSF-type DNA-binding" evidence="8">
    <location>
        <begin position="103"/>
        <end position="206"/>
    </location>
</feature>
<dbReference type="PRINTS" id="PR00056">
    <property type="entry name" value="HSFDOMAIN"/>
</dbReference>
<dbReference type="Pfam" id="PF00447">
    <property type="entry name" value="HSF_DNA-bind"/>
    <property type="match status" value="1"/>
</dbReference>
<evidence type="ECO:0000256" key="5">
    <source>
        <dbReference type="ARBA" id="ARBA00023242"/>
    </source>
</evidence>